<comment type="function">
    <text evidence="6">HflC and HflK could encode or regulate a protease.</text>
</comment>
<dbReference type="GO" id="GO:0016020">
    <property type="term" value="C:membrane"/>
    <property type="evidence" value="ECO:0007669"/>
    <property type="project" value="UniProtKB-SubCell"/>
</dbReference>
<dbReference type="SMART" id="SM00244">
    <property type="entry name" value="PHB"/>
    <property type="match status" value="1"/>
</dbReference>
<dbReference type="GO" id="GO:0008233">
    <property type="term" value="F:peptidase activity"/>
    <property type="evidence" value="ECO:0007669"/>
    <property type="project" value="UniProtKB-KW"/>
</dbReference>
<evidence type="ECO:0000259" key="8">
    <source>
        <dbReference type="SMART" id="SM00244"/>
    </source>
</evidence>
<sequence length="391" mass="42283">MPWQDNSGNRGGGRGPWGQPPRGNGGPNNGGGRGGGEPPDLEDLLQASRQRLKRAFPRGGGGGRGGGGFQFTRATGGLIAGALVALWMISGFYQVDTKELAVVTTFGKFQNVTGPGLHWHLPTPIQNVRKAPVETQNEMSIPATPARRGGAMPEGLMLTGDKNIVDVAFVVQWKIKSGRVAEEGDELPGVAKYLFNIDNPEILVRMISEAAMREVVGRNTLDYVQTDGRAEVAQESGELMQTALDAYEAGIEISRVNLTLAEPPTDEVNEAFRDVQAAEQNQATVIQQARQYTNQVVPEARGQAQRILEEAGAYAAERTADARGQAARFNEIYAEYAQAPEVTRQRMYLETVERVLGDMDKIIVEEGAGSGVVPYLPLDQVRRQQQQGGSN</sequence>
<evidence type="ECO:0000256" key="5">
    <source>
        <dbReference type="ARBA" id="ARBA00023136"/>
    </source>
</evidence>
<evidence type="ECO:0000256" key="2">
    <source>
        <dbReference type="ARBA" id="ARBA00006971"/>
    </source>
</evidence>
<evidence type="ECO:0000256" key="4">
    <source>
        <dbReference type="ARBA" id="ARBA00022989"/>
    </source>
</evidence>
<evidence type="ECO:0000313" key="9">
    <source>
        <dbReference type="EMBL" id="PQA87331.1"/>
    </source>
</evidence>
<comment type="similarity">
    <text evidence="2 6">Belongs to the band 7/mec-2 family. HflK subfamily.</text>
</comment>
<dbReference type="SUPFAM" id="SSF117892">
    <property type="entry name" value="Band 7/SPFH domain"/>
    <property type="match status" value="1"/>
</dbReference>
<keyword evidence="3" id="KW-0812">Transmembrane</keyword>
<evidence type="ECO:0000256" key="3">
    <source>
        <dbReference type="ARBA" id="ARBA00022692"/>
    </source>
</evidence>
<keyword evidence="9" id="KW-0645">Protease</keyword>
<gene>
    <name evidence="9" type="primary">hflK</name>
    <name evidence="9" type="ORF">CW354_12945</name>
</gene>
<feature type="domain" description="Band 7" evidence="8">
    <location>
        <begin position="90"/>
        <end position="276"/>
    </location>
</feature>
<dbReference type="InterPro" id="IPR020980">
    <property type="entry name" value="Membrane_HflK_N"/>
</dbReference>
<name>A0A2S7K4C1_9PROT</name>
<dbReference type="Proteomes" id="UP000239504">
    <property type="component" value="Unassembled WGS sequence"/>
</dbReference>
<dbReference type="GO" id="GO:0006508">
    <property type="term" value="P:proteolysis"/>
    <property type="evidence" value="ECO:0007669"/>
    <property type="project" value="UniProtKB-KW"/>
</dbReference>
<dbReference type="Pfam" id="PF12221">
    <property type="entry name" value="HflK_N"/>
    <property type="match status" value="1"/>
</dbReference>
<comment type="subunit">
    <text evidence="6">HflC and HflK may interact to form a multimeric complex.</text>
</comment>
<dbReference type="AlphaFoldDB" id="A0A2S7K4C1"/>
<accession>A0A2S7K4C1</accession>
<dbReference type="InterPro" id="IPR050710">
    <property type="entry name" value="Band7/mec-2_domain"/>
</dbReference>
<dbReference type="NCBIfam" id="TIGR01933">
    <property type="entry name" value="hflK"/>
    <property type="match status" value="1"/>
</dbReference>
<organism evidence="9 10">
    <name type="scientific">Hyphococcus luteus</name>
    <dbReference type="NCBI Taxonomy" id="2058213"/>
    <lineage>
        <taxon>Bacteria</taxon>
        <taxon>Pseudomonadati</taxon>
        <taxon>Pseudomonadota</taxon>
        <taxon>Alphaproteobacteria</taxon>
        <taxon>Parvularculales</taxon>
        <taxon>Parvularculaceae</taxon>
        <taxon>Hyphococcus</taxon>
    </lineage>
</organism>
<dbReference type="PANTHER" id="PTHR43327:SF2">
    <property type="entry name" value="MODULATOR OF FTSH PROTEASE HFLK"/>
    <property type="match status" value="1"/>
</dbReference>
<feature type="compositionally biased region" description="Gly residues" evidence="7">
    <location>
        <begin position="23"/>
        <end position="37"/>
    </location>
</feature>
<dbReference type="InterPro" id="IPR010201">
    <property type="entry name" value="HflK"/>
</dbReference>
<evidence type="ECO:0000256" key="1">
    <source>
        <dbReference type="ARBA" id="ARBA00004167"/>
    </source>
</evidence>
<protein>
    <recommendedName>
        <fullName evidence="6">Protein HflK</fullName>
    </recommendedName>
</protein>
<comment type="subcellular location">
    <subcellularLocation>
        <location evidence="1">Membrane</location>
        <topology evidence="1">Single-pass membrane protein</topology>
    </subcellularLocation>
</comment>
<feature type="region of interest" description="Disordered" evidence="7">
    <location>
        <begin position="1"/>
        <end position="42"/>
    </location>
</feature>
<dbReference type="CDD" id="cd03404">
    <property type="entry name" value="SPFH_HflK"/>
    <property type="match status" value="1"/>
</dbReference>
<reference evidence="9 10" key="1">
    <citation type="submission" date="2017-12" db="EMBL/GenBank/DDBJ databases">
        <authorList>
            <person name="Hurst M.R.H."/>
        </authorList>
    </citation>
    <scope>NUCLEOTIDE SEQUENCE [LARGE SCALE GENOMIC DNA]</scope>
    <source>
        <strain evidence="9 10">SY-3-19</strain>
    </source>
</reference>
<keyword evidence="9" id="KW-0378">Hydrolase</keyword>
<keyword evidence="5" id="KW-0472">Membrane</keyword>
<dbReference type="InterPro" id="IPR036013">
    <property type="entry name" value="Band_7/SPFH_dom_sf"/>
</dbReference>
<dbReference type="Gene3D" id="3.30.479.30">
    <property type="entry name" value="Band 7 domain"/>
    <property type="match status" value="1"/>
</dbReference>
<dbReference type="RefSeq" id="WP_104830518.1">
    <property type="nucleotide sequence ID" value="NZ_PJCH01000009.1"/>
</dbReference>
<keyword evidence="4" id="KW-1133">Transmembrane helix</keyword>
<dbReference type="InterPro" id="IPR001107">
    <property type="entry name" value="Band_7"/>
</dbReference>
<comment type="caution">
    <text evidence="9">The sequence shown here is derived from an EMBL/GenBank/DDBJ whole genome shotgun (WGS) entry which is preliminary data.</text>
</comment>
<keyword evidence="10" id="KW-1185">Reference proteome</keyword>
<dbReference type="EMBL" id="PJCH01000009">
    <property type="protein sequence ID" value="PQA87331.1"/>
    <property type="molecule type" value="Genomic_DNA"/>
</dbReference>
<dbReference type="PANTHER" id="PTHR43327">
    <property type="entry name" value="STOMATIN-LIKE PROTEIN 2, MITOCHONDRIAL"/>
    <property type="match status" value="1"/>
</dbReference>
<dbReference type="OrthoDB" id="9779595at2"/>
<proteinExistence type="inferred from homology"/>
<evidence type="ECO:0000313" key="10">
    <source>
        <dbReference type="Proteomes" id="UP000239504"/>
    </source>
</evidence>
<dbReference type="Pfam" id="PF01145">
    <property type="entry name" value="Band_7"/>
    <property type="match status" value="1"/>
</dbReference>
<evidence type="ECO:0000256" key="7">
    <source>
        <dbReference type="SAM" id="MobiDB-lite"/>
    </source>
</evidence>
<evidence type="ECO:0000256" key="6">
    <source>
        <dbReference type="RuleBase" id="RU364113"/>
    </source>
</evidence>